<dbReference type="PROSITE" id="PS51014">
    <property type="entry name" value="COBK_CBIJ"/>
    <property type="match status" value="1"/>
</dbReference>
<dbReference type="Proteomes" id="UP000029737">
    <property type="component" value="Unassembled WGS sequence"/>
</dbReference>
<dbReference type="PANTHER" id="PTHR36925:SF1">
    <property type="entry name" value="COBALT-PRECORRIN-6A REDUCTASE"/>
    <property type="match status" value="1"/>
</dbReference>
<organism evidence="4 7">
    <name type="scientific">Actinopolyspora erythraea</name>
    <dbReference type="NCBI Taxonomy" id="414996"/>
    <lineage>
        <taxon>Bacteria</taxon>
        <taxon>Bacillati</taxon>
        <taxon>Actinomycetota</taxon>
        <taxon>Actinomycetes</taxon>
        <taxon>Actinopolysporales</taxon>
        <taxon>Actinopolysporaceae</taxon>
        <taxon>Actinopolyspora</taxon>
    </lineage>
</organism>
<keyword evidence="2" id="KW-0169">Cobalamin biosynthesis</keyword>
<dbReference type="AlphaFoldDB" id="A0A099D7H3"/>
<proteinExistence type="predicted"/>
<comment type="pathway">
    <text evidence="1">Cofactor biosynthesis; adenosylcobalamin biosynthesis.</text>
</comment>
<dbReference type="OrthoDB" id="5183775at2"/>
<gene>
    <name evidence="4" type="ORF">CDG81_07535</name>
    <name evidence="5" type="ORF">IL38_09170</name>
</gene>
<evidence type="ECO:0000313" key="4">
    <source>
        <dbReference type="EMBL" id="ASU80924.1"/>
    </source>
</evidence>
<reference evidence="4 7" key="2">
    <citation type="submission" date="2017-08" db="EMBL/GenBank/DDBJ databases">
        <title>The complete genome sequence of moderately halophilic actinomycete Actinopolyspora erythraea YIM 90600, the producer of novel erythromycin, novel actinopolysporins A-C and tubercidin.</title>
        <authorList>
            <person name="Yin M."/>
            <person name="Tang S."/>
        </authorList>
    </citation>
    <scope>NUCLEOTIDE SEQUENCE [LARGE SCALE GENOMIC DNA]</scope>
    <source>
        <strain evidence="4 7">YIM 90600</strain>
    </source>
</reference>
<accession>A0A099D7H3</accession>
<reference evidence="5 6" key="1">
    <citation type="journal article" date="2014" name="PLoS ONE">
        <title>Identification and Characterization of a New Erythromycin Biosynthetic Gene Cluster in Actinopolyspora erythraea YIM90600, a Novel Erythronolide-Producing Halophilic Actinomycete Isolated from Salt Field.</title>
        <authorList>
            <person name="Chen D."/>
            <person name="Feng J."/>
            <person name="Huang L."/>
            <person name="Zhang Q."/>
            <person name="Wu J."/>
            <person name="Zhu X."/>
            <person name="Duan Y."/>
            <person name="Xu Z."/>
        </authorList>
    </citation>
    <scope>NUCLEOTIDE SEQUENCE [LARGE SCALE GENOMIC DNA]</scope>
    <source>
        <strain evidence="5 6">YIM90600</strain>
    </source>
</reference>
<dbReference type="InterPro" id="IPR003723">
    <property type="entry name" value="Precorrin-6x_reduct"/>
</dbReference>
<dbReference type="eggNOG" id="COG2099">
    <property type="taxonomic scope" value="Bacteria"/>
</dbReference>
<evidence type="ECO:0000256" key="1">
    <source>
        <dbReference type="ARBA" id="ARBA00004953"/>
    </source>
</evidence>
<dbReference type="EMBL" id="CP022752">
    <property type="protein sequence ID" value="ASU80924.1"/>
    <property type="molecule type" value="Genomic_DNA"/>
</dbReference>
<keyword evidence="6" id="KW-1185">Reference proteome</keyword>
<dbReference type="Proteomes" id="UP000215043">
    <property type="component" value="Chromosome"/>
</dbReference>
<dbReference type="GO" id="GO:0016994">
    <property type="term" value="F:precorrin-6A reductase activity"/>
    <property type="evidence" value="ECO:0007669"/>
    <property type="project" value="InterPro"/>
</dbReference>
<evidence type="ECO:0000313" key="5">
    <source>
        <dbReference type="EMBL" id="KGI81886.1"/>
    </source>
</evidence>
<dbReference type="NCBIfam" id="NF005968">
    <property type="entry name" value="PRK08057.1-2"/>
    <property type="match status" value="1"/>
</dbReference>
<sequence length="249" mass="27055">MDPRVLILGGTGEGRRLAEQLTELGVPVVSSLAGRVREPRLPRGQVRIGGFGGPEGLAEYLRDERIGTVVDATHPFARRMTDNAVAAAATTGTDLLVLRRRAWSPGPGDDWHQVGSLAEAAERVGGLGHRVLLTTGRQGVEHFAPARDNWFLVRSVDEPEHPLPPNMTTLLARGPFDTAAELDLLRRHRIEVVVSKNSGGTMTEGKLTAARQLGLPVVLVRQPELPEVPVVHTVEDALAWFRERRSHAG</sequence>
<dbReference type="UniPathway" id="UPA00148"/>
<dbReference type="HOGENOM" id="CLU_068627_1_0_11"/>
<dbReference type="KEGG" id="aey:CDG81_07535"/>
<dbReference type="EMBL" id="JPMV01000015">
    <property type="protein sequence ID" value="KGI81886.1"/>
    <property type="molecule type" value="Genomic_DNA"/>
</dbReference>
<dbReference type="NCBIfam" id="TIGR00715">
    <property type="entry name" value="precor6x_red"/>
    <property type="match status" value="1"/>
</dbReference>
<dbReference type="GO" id="GO:0009236">
    <property type="term" value="P:cobalamin biosynthetic process"/>
    <property type="evidence" value="ECO:0007669"/>
    <property type="project" value="UniProtKB-UniPathway"/>
</dbReference>
<evidence type="ECO:0000256" key="3">
    <source>
        <dbReference type="ARBA" id="ARBA00023002"/>
    </source>
</evidence>
<dbReference type="PANTHER" id="PTHR36925">
    <property type="entry name" value="COBALT-PRECORRIN-6A REDUCTASE"/>
    <property type="match status" value="1"/>
</dbReference>
<evidence type="ECO:0000313" key="7">
    <source>
        <dbReference type="Proteomes" id="UP000215043"/>
    </source>
</evidence>
<dbReference type="Pfam" id="PF02571">
    <property type="entry name" value="CbiJ"/>
    <property type="match status" value="1"/>
</dbReference>
<evidence type="ECO:0000256" key="2">
    <source>
        <dbReference type="ARBA" id="ARBA00022573"/>
    </source>
</evidence>
<keyword evidence="3" id="KW-0560">Oxidoreductase</keyword>
<name>A0A099D7H3_9ACTN</name>
<evidence type="ECO:0000313" key="6">
    <source>
        <dbReference type="Proteomes" id="UP000029737"/>
    </source>
</evidence>
<dbReference type="RefSeq" id="WP_043572118.1">
    <property type="nucleotide sequence ID" value="NZ_CP022752.1"/>
</dbReference>
<protein>
    <submittedName>
        <fullName evidence="4">Cobalt-precorrin-6A reductase</fullName>
    </submittedName>
    <submittedName>
        <fullName evidence="5">Cobalt-precorrin-6X reductase</fullName>
    </submittedName>
</protein>